<dbReference type="PANTHER" id="PTHR12815">
    <property type="entry name" value="SORTING AND ASSEMBLY MACHINERY SAMM50 PROTEIN FAMILY MEMBER"/>
    <property type="match status" value="1"/>
</dbReference>
<keyword evidence="4" id="KW-0732">Signal</keyword>
<feature type="domain" description="POTRA" evidence="10">
    <location>
        <begin position="97"/>
        <end position="168"/>
    </location>
</feature>
<evidence type="ECO:0000313" key="11">
    <source>
        <dbReference type="EMBL" id="PIU42272.1"/>
    </source>
</evidence>
<evidence type="ECO:0000256" key="5">
    <source>
        <dbReference type="ARBA" id="ARBA00022737"/>
    </source>
</evidence>
<dbReference type="PIRSF" id="PIRSF006076">
    <property type="entry name" value="OM_assembly_OMP85"/>
    <property type="match status" value="1"/>
</dbReference>
<dbReference type="Pfam" id="PF07244">
    <property type="entry name" value="POTRA"/>
    <property type="match status" value="5"/>
</dbReference>
<evidence type="ECO:0000256" key="7">
    <source>
        <dbReference type="ARBA" id="ARBA00023237"/>
    </source>
</evidence>
<protein>
    <recommendedName>
        <fullName evidence="8">Outer membrane protein assembly factor BamA</fullName>
    </recommendedName>
</protein>
<evidence type="ECO:0000256" key="3">
    <source>
        <dbReference type="ARBA" id="ARBA00022692"/>
    </source>
</evidence>
<dbReference type="PANTHER" id="PTHR12815:SF47">
    <property type="entry name" value="TRANSLOCATION AND ASSEMBLY MODULE SUBUNIT TAMA"/>
    <property type="match status" value="1"/>
</dbReference>
<gene>
    <name evidence="11" type="primary">bamA</name>
    <name evidence="11" type="ORF">COS99_01330</name>
</gene>
<keyword evidence="3" id="KW-0812">Transmembrane</keyword>
<sequence>MKRGLFIFLIMSLILIYSDCKGFSQDEEAATAGSANADSANKEETSVTNEAATKEETPTPEEITPQENAATAPEASVGEEKPVAETVPADTLPEKEKLVKIIRVKGNKVISTASVLSKIKSKPAEKFSSEILNDDLKRLYTLGYFTDVAIDIENAQDGVIITFVVEERPLVSKIEFKGNKFVRTANLQKLMKIKEGELLNYTQLNEDMQEMKKFYEKKGFPATDIKYETAVDEKTNETKLVINIEEKAKLRIKDIKVEGNKAFPTKRLLNTISTKKGNLFRSGYLKEEEFEEDIKKIKDLYNNSGYLDAEITPERSYSDDGKFLFITIKINEGKKYLVGSVSMKGNMLFPEQEIREKLGMVKDSPFSHQGLRNDIFGIQQYYYHKGYMFAQIDAETIFNESTGMVDIVYKIVENELTYVDKIKIKGNTKTKDVVIRRELRVYPGERFDGDKIRRSKERLYNLGFFEEVNFDTEPSEQPNKQNLLVEVKEAKTGEFSFGAGYSSIDQVIGFVEIVQKNFDLMNVPDFTGDGQRLRMKAQLGTVRRDYEIGWLEPWIFDYPLAFGTDVYQRTHQRTSKSGYGFDETRRGFDLTLGKEFTEYTKGDLIYKFEDVRISDVPSESSVDLKSEEGTNTLSTAEFALTHDMRDNVYNPTKGYLLRGSIENAGGVLGADKDFLKYIGMGSIYFTHFTKLLLELRTTAAVANAYGNTAKVPIYERYYAGGTNTIRGYRERGVGPKDLLSGDAIGGNALLVATAEYTFPVITDVIKGAVFYDIGNVWEKMSDFGTGGYKSGAGLGVRVKTPIGPVKVDYGYPLNDIPGDKKKGKIYFTISQGF</sequence>
<keyword evidence="6" id="KW-0472">Membrane</keyword>
<dbReference type="InterPro" id="IPR039910">
    <property type="entry name" value="D15-like"/>
</dbReference>
<organism evidence="11 12">
    <name type="scientific">Candidatus Aquitaenariimonas noxiae</name>
    <dbReference type="NCBI Taxonomy" id="1974741"/>
    <lineage>
        <taxon>Bacteria</taxon>
        <taxon>Pseudomonadati</taxon>
        <taxon>Candidatus Omnitrophota</taxon>
        <taxon>Candidatus Aquitaenariimonas</taxon>
    </lineage>
</organism>
<dbReference type="InterPro" id="IPR000184">
    <property type="entry name" value="Bac_surfAg_D15"/>
</dbReference>
<dbReference type="AlphaFoldDB" id="A0A2J0KUU5"/>
<feature type="domain" description="POTRA" evidence="10">
    <location>
        <begin position="169"/>
        <end position="247"/>
    </location>
</feature>
<reference evidence="11 12" key="1">
    <citation type="submission" date="2017-09" db="EMBL/GenBank/DDBJ databases">
        <title>Depth-based differentiation of microbial function through sediment-hosted aquifers and enrichment of novel symbionts in the deep terrestrial subsurface.</title>
        <authorList>
            <person name="Probst A.J."/>
            <person name="Ladd B."/>
            <person name="Jarett J.K."/>
            <person name="Geller-Mcgrath D.E."/>
            <person name="Sieber C.M."/>
            <person name="Emerson J.B."/>
            <person name="Anantharaman K."/>
            <person name="Thomas B.C."/>
            <person name="Malmstrom R."/>
            <person name="Stieglmeier M."/>
            <person name="Klingl A."/>
            <person name="Woyke T."/>
            <person name="Ryan C.M."/>
            <person name="Banfield J.F."/>
        </authorList>
    </citation>
    <scope>NUCLEOTIDE SEQUENCE [LARGE SCALE GENOMIC DNA]</scope>
    <source>
        <strain evidence="11">CG07_land_8_20_14_0_80_42_15</strain>
    </source>
</reference>
<dbReference type="InterPro" id="IPR010827">
    <property type="entry name" value="BamA/TamA_POTRA"/>
</dbReference>
<dbReference type="InterPro" id="IPR023707">
    <property type="entry name" value="OM_assembly_BamA"/>
</dbReference>
<evidence type="ECO:0000256" key="2">
    <source>
        <dbReference type="ARBA" id="ARBA00022452"/>
    </source>
</evidence>
<comment type="caution">
    <text evidence="11">The sequence shown here is derived from an EMBL/GenBank/DDBJ whole genome shotgun (WGS) entry which is preliminary data.</text>
</comment>
<dbReference type="Pfam" id="PF01103">
    <property type="entry name" value="Omp85"/>
    <property type="match status" value="1"/>
</dbReference>
<evidence type="ECO:0000256" key="9">
    <source>
        <dbReference type="SAM" id="MobiDB-lite"/>
    </source>
</evidence>
<feature type="domain" description="POTRA" evidence="10">
    <location>
        <begin position="336"/>
        <end position="414"/>
    </location>
</feature>
<dbReference type="PROSITE" id="PS51779">
    <property type="entry name" value="POTRA"/>
    <property type="match status" value="5"/>
</dbReference>
<keyword evidence="7" id="KW-0998">Cell outer membrane</keyword>
<dbReference type="Gene3D" id="3.10.20.310">
    <property type="entry name" value="membrane protein fhac"/>
    <property type="match status" value="5"/>
</dbReference>
<dbReference type="Proteomes" id="UP000230052">
    <property type="component" value="Unassembled WGS sequence"/>
</dbReference>
<dbReference type="Gene3D" id="2.40.160.50">
    <property type="entry name" value="membrane protein fhac: a member of the omp85/tpsb transporter family"/>
    <property type="match status" value="1"/>
</dbReference>
<feature type="domain" description="POTRA" evidence="10">
    <location>
        <begin position="250"/>
        <end position="333"/>
    </location>
</feature>
<dbReference type="EMBL" id="PEWV01000013">
    <property type="protein sequence ID" value="PIU42272.1"/>
    <property type="molecule type" value="Genomic_DNA"/>
</dbReference>
<evidence type="ECO:0000256" key="4">
    <source>
        <dbReference type="ARBA" id="ARBA00022729"/>
    </source>
</evidence>
<dbReference type="InterPro" id="IPR034746">
    <property type="entry name" value="POTRA"/>
</dbReference>
<name>A0A2J0KUU5_9BACT</name>
<feature type="domain" description="POTRA" evidence="10">
    <location>
        <begin position="417"/>
        <end position="490"/>
    </location>
</feature>
<dbReference type="GO" id="GO:0009279">
    <property type="term" value="C:cell outer membrane"/>
    <property type="evidence" value="ECO:0007669"/>
    <property type="project" value="UniProtKB-UniRule"/>
</dbReference>
<evidence type="ECO:0000256" key="6">
    <source>
        <dbReference type="ARBA" id="ARBA00023136"/>
    </source>
</evidence>
<keyword evidence="5" id="KW-0677">Repeat</keyword>
<evidence type="ECO:0000259" key="10">
    <source>
        <dbReference type="PROSITE" id="PS51779"/>
    </source>
</evidence>
<dbReference type="GO" id="GO:0071709">
    <property type="term" value="P:membrane assembly"/>
    <property type="evidence" value="ECO:0007669"/>
    <property type="project" value="InterPro"/>
</dbReference>
<keyword evidence="2" id="KW-1134">Transmembrane beta strand</keyword>
<feature type="region of interest" description="Disordered" evidence="9">
    <location>
        <begin position="32"/>
        <end position="89"/>
    </location>
</feature>
<comment type="subcellular location">
    <subcellularLocation>
        <location evidence="1">Membrane</location>
    </subcellularLocation>
</comment>
<evidence type="ECO:0000256" key="8">
    <source>
        <dbReference type="NCBIfam" id="TIGR03303"/>
    </source>
</evidence>
<accession>A0A2J0KUU5</accession>
<evidence type="ECO:0000256" key="1">
    <source>
        <dbReference type="ARBA" id="ARBA00004370"/>
    </source>
</evidence>
<proteinExistence type="predicted"/>
<evidence type="ECO:0000313" key="12">
    <source>
        <dbReference type="Proteomes" id="UP000230052"/>
    </source>
</evidence>
<dbReference type="NCBIfam" id="TIGR03303">
    <property type="entry name" value="OM_YaeT"/>
    <property type="match status" value="1"/>
</dbReference>